<dbReference type="EnsemblProtists" id="EKX32872">
    <property type="protein sequence ID" value="EKX32872"/>
    <property type="gene ID" value="GUITHDRAFT_156212"/>
</dbReference>
<dbReference type="HOGENOM" id="CLU_2727602_0_0_1"/>
<reference evidence="2" key="3">
    <citation type="submission" date="2016-03" db="UniProtKB">
        <authorList>
            <consortium name="EnsemblProtists"/>
        </authorList>
    </citation>
    <scope>IDENTIFICATION</scope>
</reference>
<evidence type="ECO:0000313" key="2">
    <source>
        <dbReference type="EnsemblProtists" id="EKX32872"/>
    </source>
</evidence>
<name>L1I9W4_GUITC</name>
<dbReference type="RefSeq" id="XP_005819852.1">
    <property type="nucleotide sequence ID" value="XM_005819795.1"/>
</dbReference>
<gene>
    <name evidence="1" type="ORF">GUITHDRAFT_156212</name>
</gene>
<dbReference type="KEGG" id="gtt:GUITHDRAFT_156212"/>
<sequence>MFKTIRETQELFESFHDPSSPIFEELQSTSFSLQDYASQYEQARSAYLEAAQAVKMATGPYEAARDAYVAAAATYTKSLYA</sequence>
<dbReference type="AlphaFoldDB" id="L1I9W4"/>
<keyword evidence="3" id="KW-1185">Reference proteome</keyword>
<accession>L1I9W4</accession>
<organism evidence="1">
    <name type="scientific">Guillardia theta (strain CCMP2712)</name>
    <name type="common">Cryptophyte</name>
    <dbReference type="NCBI Taxonomy" id="905079"/>
    <lineage>
        <taxon>Eukaryota</taxon>
        <taxon>Cryptophyceae</taxon>
        <taxon>Pyrenomonadales</taxon>
        <taxon>Geminigeraceae</taxon>
        <taxon>Guillardia</taxon>
    </lineage>
</organism>
<dbReference type="PaxDb" id="55529-EKX32872"/>
<dbReference type="EMBL" id="JH993167">
    <property type="protein sequence ID" value="EKX32872.1"/>
    <property type="molecule type" value="Genomic_DNA"/>
</dbReference>
<evidence type="ECO:0000313" key="1">
    <source>
        <dbReference type="EMBL" id="EKX32872.1"/>
    </source>
</evidence>
<dbReference type="GeneID" id="17289609"/>
<proteinExistence type="predicted"/>
<reference evidence="1 3" key="1">
    <citation type="journal article" date="2012" name="Nature">
        <title>Algal genomes reveal evolutionary mosaicism and the fate of nucleomorphs.</title>
        <authorList>
            <consortium name="DOE Joint Genome Institute"/>
            <person name="Curtis B.A."/>
            <person name="Tanifuji G."/>
            <person name="Burki F."/>
            <person name="Gruber A."/>
            <person name="Irimia M."/>
            <person name="Maruyama S."/>
            <person name="Arias M.C."/>
            <person name="Ball S.G."/>
            <person name="Gile G.H."/>
            <person name="Hirakawa Y."/>
            <person name="Hopkins J.F."/>
            <person name="Kuo A."/>
            <person name="Rensing S.A."/>
            <person name="Schmutz J."/>
            <person name="Symeonidi A."/>
            <person name="Elias M."/>
            <person name="Eveleigh R.J."/>
            <person name="Herman E.K."/>
            <person name="Klute M.J."/>
            <person name="Nakayama T."/>
            <person name="Obornik M."/>
            <person name="Reyes-Prieto A."/>
            <person name="Armbrust E.V."/>
            <person name="Aves S.J."/>
            <person name="Beiko R.G."/>
            <person name="Coutinho P."/>
            <person name="Dacks J.B."/>
            <person name="Durnford D.G."/>
            <person name="Fast N.M."/>
            <person name="Green B.R."/>
            <person name="Grisdale C.J."/>
            <person name="Hempel F."/>
            <person name="Henrissat B."/>
            <person name="Hoppner M.P."/>
            <person name="Ishida K."/>
            <person name="Kim E."/>
            <person name="Koreny L."/>
            <person name="Kroth P.G."/>
            <person name="Liu Y."/>
            <person name="Malik S.B."/>
            <person name="Maier U.G."/>
            <person name="McRose D."/>
            <person name="Mock T."/>
            <person name="Neilson J.A."/>
            <person name="Onodera N.T."/>
            <person name="Poole A.M."/>
            <person name="Pritham E.J."/>
            <person name="Richards T.A."/>
            <person name="Rocap G."/>
            <person name="Roy S.W."/>
            <person name="Sarai C."/>
            <person name="Schaack S."/>
            <person name="Shirato S."/>
            <person name="Slamovits C.H."/>
            <person name="Spencer D.F."/>
            <person name="Suzuki S."/>
            <person name="Worden A.Z."/>
            <person name="Zauner S."/>
            <person name="Barry K."/>
            <person name="Bell C."/>
            <person name="Bharti A.K."/>
            <person name="Crow J.A."/>
            <person name="Grimwood J."/>
            <person name="Kramer R."/>
            <person name="Lindquist E."/>
            <person name="Lucas S."/>
            <person name="Salamov A."/>
            <person name="McFadden G.I."/>
            <person name="Lane C.E."/>
            <person name="Keeling P.J."/>
            <person name="Gray M.W."/>
            <person name="Grigoriev I.V."/>
            <person name="Archibald J.M."/>
        </authorList>
    </citation>
    <scope>NUCLEOTIDE SEQUENCE</scope>
    <source>
        <strain evidence="1 3">CCMP2712</strain>
    </source>
</reference>
<evidence type="ECO:0000313" key="3">
    <source>
        <dbReference type="Proteomes" id="UP000011087"/>
    </source>
</evidence>
<reference evidence="3" key="2">
    <citation type="submission" date="2012-11" db="EMBL/GenBank/DDBJ databases">
        <authorList>
            <person name="Kuo A."/>
            <person name="Curtis B.A."/>
            <person name="Tanifuji G."/>
            <person name="Burki F."/>
            <person name="Gruber A."/>
            <person name="Irimia M."/>
            <person name="Maruyama S."/>
            <person name="Arias M.C."/>
            <person name="Ball S.G."/>
            <person name="Gile G.H."/>
            <person name="Hirakawa Y."/>
            <person name="Hopkins J.F."/>
            <person name="Rensing S.A."/>
            <person name="Schmutz J."/>
            <person name="Symeonidi A."/>
            <person name="Elias M."/>
            <person name="Eveleigh R.J."/>
            <person name="Herman E.K."/>
            <person name="Klute M.J."/>
            <person name="Nakayama T."/>
            <person name="Obornik M."/>
            <person name="Reyes-Prieto A."/>
            <person name="Armbrust E.V."/>
            <person name="Aves S.J."/>
            <person name="Beiko R.G."/>
            <person name="Coutinho P."/>
            <person name="Dacks J.B."/>
            <person name="Durnford D.G."/>
            <person name="Fast N.M."/>
            <person name="Green B.R."/>
            <person name="Grisdale C."/>
            <person name="Hempe F."/>
            <person name="Henrissat B."/>
            <person name="Hoppner M.P."/>
            <person name="Ishida K.-I."/>
            <person name="Kim E."/>
            <person name="Koreny L."/>
            <person name="Kroth P.G."/>
            <person name="Liu Y."/>
            <person name="Malik S.-B."/>
            <person name="Maier U.G."/>
            <person name="McRose D."/>
            <person name="Mock T."/>
            <person name="Neilson J.A."/>
            <person name="Onodera N.T."/>
            <person name="Poole A.M."/>
            <person name="Pritham E.J."/>
            <person name="Richards T.A."/>
            <person name="Rocap G."/>
            <person name="Roy S.W."/>
            <person name="Sarai C."/>
            <person name="Schaack S."/>
            <person name="Shirato S."/>
            <person name="Slamovits C.H."/>
            <person name="Spencer D.F."/>
            <person name="Suzuki S."/>
            <person name="Worden A.Z."/>
            <person name="Zauner S."/>
            <person name="Barry K."/>
            <person name="Bell C."/>
            <person name="Bharti A.K."/>
            <person name="Crow J.A."/>
            <person name="Grimwood J."/>
            <person name="Kramer R."/>
            <person name="Lindquist E."/>
            <person name="Lucas S."/>
            <person name="Salamov A."/>
            <person name="McFadden G.I."/>
            <person name="Lane C.E."/>
            <person name="Keeling P.J."/>
            <person name="Gray M.W."/>
            <person name="Grigoriev I.V."/>
            <person name="Archibald J.M."/>
        </authorList>
    </citation>
    <scope>NUCLEOTIDE SEQUENCE</scope>
    <source>
        <strain evidence="3">CCMP2712</strain>
    </source>
</reference>
<protein>
    <submittedName>
        <fullName evidence="1 2">Uncharacterized protein</fullName>
    </submittedName>
</protein>
<dbReference type="Proteomes" id="UP000011087">
    <property type="component" value="Unassembled WGS sequence"/>
</dbReference>